<dbReference type="PANTHER" id="PTHR41260">
    <property type="entry name" value="PROTEIN ECSC"/>
    <property type="match status" value="1"/>
</dbReference>
<dbReference type="InterPro" id="IPR024787">
    <property type="entry name" value="EcsC"/>
</dbReference>
<dbReference type="RefSeq" id="WP_245777115.1">
    <property type="nucleotide sequence ID" value="NZ_FOZV01000001.1"/>
</dbReference>
<gene>
    <name evidence="1" type="ORF">SAMN05192570_0866</name>
</gene>
<dbReference type="Proteomes" id="UP000198788">
    <property type="component" value="Unassembled WGS sequence"/>
</dbReference>
<sequence length="266" mass="28847">MARPPESPRETLPEMVAPEDVPEGLLTVADEGAIHAELEAWRAKVLKRPGLWDRASRATQARINRAIPERIHAIVTSGVEAMTKGILTGSEVLNVRPPAGGSLAAREAKVRALIRTYRNTAGVEGGVAGAGGFVLAAADFPALMAIKVRMLADIVSVYGWGGGAPRERLFLLHVFHLAFASAERRPEALAALEDWIAGAGAAQVADYDWRRFQQEYRDYIDLAKMAQLIPVVGAPIGAVVNWRLVDRLGETAMMACRMRWFAETAS</sequence>
<protein>
    <submittedName>
        <fullName evidence="1">EcsC protein family protein</fullName>
    </submittedName>
</protein>
<keyword evidence="2" id="KW-1185">Reference proteome</keyword>
<proteinExistence type="predicted"/>
<dbReference type="Pfam" id="PF12787">
    <property type="entry name" value="EcsC"/>
    <property type="match status" value="1"/>
</dbReference>
<evidence type="ECO:0000313" key="1">
    <source>
        <dbReference type="EMBL" id="SFS35602.1"/>
    </source>
</evidence>
<dbReference type="EMBL" id="FOZV01000001">
    <property type="protein sequence ID" value="SFS35602.1"/>
    <property type="molecule type" value="Genomic_DNA"/>
</dbReference>
<evidence type="ECO:0000313" key="2">
    <source>
        <dbReference type="Proteomes" id="UP000198788"/>
    </source>
</evidence>
<dbReference type="PANTHER" id="PTHR41260:SF1">
    <property type="entry name" value="PROTEIN ECSC"/>
    <property type="match status" value="1"/>
</dbReference>
<dbReference type="AlphaFoldDB" id="A0A1I6P607"/>
<name>A0A1I6P607_9CAUL</name>
<organism evidence="1 2">
    <name type="scientific">Brevundimonas viscosa</name>
    <dbReference type="NCBI Taxonomy" id="871741"/>
    <lineage>
        <taxon>Bacteria</taxon>
        <taxon>Pseudomonadati</taxon>
        <taxon>Pseudomonadota</taxon>
        <taxon>Alphaproteobacteria</taxon>
        <taxon>Caulobacterales</taxon>
        <taxon>Caulobacteraceae</taxon>
        <taxon>Brevundimonas</taxon>
    </lineage>
</organism>
<dbReference type="STRING" id="871741.SAMN05192570_0866"/>
<reference evidence="2" key="1">
    <citation type="submission" date="2016-10" db="EMBL/GenBank/DDBJ databases">
        <authorList>
            <person name="Varghese N."/>
            <person name="Submissions S."/>
        </authorList>
    </citation>
    <scope>NUCLEOTIDE SEQUENCE [LARGE SCALE GENOMIC DNA]</scope>
    <source>
        <strain evidence="2">CGMCC 1.10683</strain>
    </source>
</reference>
<accession>A0A1I6P607</accession>